<dbReference type="Proteomes" id="UP000095280">
    <property type="component" value="Unplaced"/>
</dbReference>
<evidence type="ECO:0000313" key="3">
    <source>
        <dbReference type="WBParaSite" id="maker-unitig_44026-snap-gene-0.3-mRNA-1"/>
    </source>
</evidence>
<dbReference type="PANTHER" id="PTHR19871:SF14">
    <property type="entry name" value="DUF4062 DOMAIN-CONTAINING PROTEIN"/>
    <property type="match status" value="1"/>
</dbReference>
<keyword evidence="2" id="KW-1185">Reference proteome</keyword>
<feature type="chain" id="PRO_5009318779" evidence="1">
    <location>
        <begin position="39"/>
        <end position="277"/>
    </location>
</feature>
<sequence>MSDHRTGDTGRHYQGQESKVHSAFWLFLSATLLTLTTSTETDLLNDFAKVPIDPSAVSSGIQDRLARLKREKIPSVLPAENISRFTVHWSHNGIDPTDAMCRGRHQAYLDSLCLCAEDFENPMDEDAHPREFVSPVSGLRKTSLMAKLAFAMLDRPSPLAADGTDDGSSGPGAFFLIRQNSKPFCREQLRQRDRILLTDKQLRLLETLRSSSGRCRMLYARLCVISLQSGAASRVAVVPESSAKHGVLLVRRALGYLTVSYAGLSGRNELEDILAFG</sequence>
<dbReference type="WBParaSite" id="maker-unitig_44026-snap-gene-0.3-mRNA-1">
    <property type="protein sequence ID" value="maker-unitig_44026-snap-gene-0.3-mRNA-1"/>
    <property type="gene ID" value="maker-unitig_44026-snap-gene-0.3"/>
</dbReference>
<name>A0A1I8FQ56_9PLAT</name>
<accession>A0A1I8FQ56</accession>
<evidence type="ECO:0000313" key="2">
    <source>
        <dbReference type="Proteomes" id="UP000095280"/>
    </source>
</evidence>
<keyword evidence="1" id="KW-0732">Signal</keyword>
<evidence type="ECO:0000256" key="1">
    <source>
        <dbReference type="SAM" id="SignalP"/>
    </source>
</evidence>
<dbReference type="AlphaFoldDB" id="A0A1I8FQ56"/>
<reference evidence="3" key="1">
    <citation type="submission" date="2016-11" db="UniProtKB">
        <authorList>
            <consortium name="WormBaseParasite"/>
        </authorList>
    </citation>
    <scope>IDENTIFICATION</scope>
</reference>
<proteinExistence type="predicted"/>
<protein>
    <submittedName>
        <fullName evidence="3">Uncharacterized protein</fullName>
    </submittedName>
</protein>
<dbReference type="PANTHER" id="PTHR19871">
    <property type="entry name" value="BETA TRANSDUCIN-RELATED PROTEIN"/>
    <property type="match status" value="1"/>
</dbReference>
<feature type="signal peptide" evidence="1">
    <location>
        <begin position="1"/>
        <end position="38"/>
    </location>
</feature>
<dbReference type="InterPro" id="IPR052752">
    <property type="entry name" value="NACHT-WD_repeat"/>
</dbReference>
<organism evidence="2 3">
    <name type="scientific">Macrostomum lignano</name>
    <dbReference type="NCBI Taxonomy" id="282301"/>
    <lineage>
        <taxon>Eukaryota</taxon>
        <taxon>Metazoa</taxon>
        <taxon>Spiralia</taxon>
        <taxon>Lophotrochozoa</taxon>
        <taxon>Platyhelminthes</taxon>
        <taxon>Rhabditophora</taxon>
        <taxon>Macrostomorpha</taxon>
        <taxon>Macrostomida</taxon>
        <taxon>Macrostomidae</taxon>
        <taxon>Macrostomum</taxon>
    </lineage>
</organism>